<evidence type="ECO:0000313" key="1">
    <source>
        <dbReference type="Proteomes" id="UP001652625"/>
    </source>
</evidence>
<dbReference type="GeneID" id="136079542"/>
<organism evidence="1 2">
    <name type="scientific">Hydra vulgaris</name>
    <name type="common">Hydra</name>
    <name type="synonym">Hydra attenuata</name>
    <dbReference type="NCBI Taxonomy" id="6087"/>
    <lineage>
        <taxon>Eukaryota</taxon>
        <taxon>Metazoa</taxon>
        <taxon>Cnidaria</taxon>
        <taxon>Hydrozoa</taxon>
        <taxon>Hydroidolina</taxon>
        <taxon>Anthoathecata</taxon>
        <taxon>Aplanulata</taxon>
        <taxon>Hydridae</taxon>
        <taxon>Hydra</taxon>
    </lineage>
</organism>
<sequence>MSLISTLESILDLLILSSEVQQSLIESGFTLSSFLLATEDDLVLLGFRMAERRLLQAWIRSQINLSQTIPSKSKPSVSECTLPQCSSSSIGAYLALSSNNDCSATTATSSICFKNLRVDNILSKQKQKHVPICGQFLTEKLKAGGLITKAKMLFYTKVCGRYLMSNCIEKDRPTPTEKQDMSKSIVDCFPTLHDGTASGYTIIYWKARTLCSKQTVKL</sequence>
<reference evidence="2" key="1">
    <citation type="submission" date="2025-08" db="UniProtKB">
        <authorList>
            <consortium name="RefSeq"/>
        </authorList>
    </citation>
    <scope>IDENTIFICATION</scope>
</reference>
<dbReference type="Proteomes" id="UP001652625">
    <property type="component" value="Chromosome 04"/>
</dbReference>
<proteinExistence type="predicted"/>
<accession>A0ABM4BQN4</accession>
<evidence type="ECO:0000313" key="2">
    <source>
        <dbReference type="RefSeq" id="XP_065651433.1"/>
    </source>
</evidence>
<protein>
    <submittedName>
        <fullName evidence="2">Uncharacterized protein LOC136079542 isoform X1</fullName>
    </submittedName>
</protein>
<gene>
    <name evidence="2" type="primary">LOC136079542</name>
</gene>
<name>A0ABM4BQN4_HYDVU</name>
<dbReference type="RefSeq" id="XP_065651433.1">
    <property type="nucleotide sequence ID" value="XM_065795361.1"/>
</dbReference>
<keyword evidence="1" id="KW-1185">Reference proteome</keyword>